<evidence type="ECO:0000313" key="5">
    <source>
        <dbReference type="WBParaSite" id="ACAC_0001437801-mRNA-1"/>
    </source>
</evidence>
<keyword evidence="1" id="KW-0810">Translation regulation</keyword>
<reference evidence="4" key="1">
    <citation type="submission" date="2012-09" db="EMBL/GenBank/DDBJ databases">
        <authorList>
            <person name="Martin A.A."/>
        </authorList>
    </citation>
    <scope>NUCLEOTIDE SEQUENCE</scope>
</reference>
<name>A0A0K0DRI9_ANGCA</name>
<sequence>MVRTCQQERVEQTVYRALREFQGTEESPQYRGTHSDDGSSNLESNNNDWLPHKNEQSNSTVSGVHRGSERLVFKVDCGIETENSQPFKREGFCWYCYEKCLEECAAESTIPPNVYTRCFWHQGHCVRDGKIVTDRPHEWVTTTKCRHCGTSARGPHANSHSPVLEFDKLSLHST</sequence>
<dbReference type="GO" id="GO:0003723">
    <property type="term" value="F:RNA binding"/>
    <property type="evidence" value="ECO:0007669"/>
    <property type="project" value="UniProtKB-UniRule"/>
</dbReference>
<dbReference type="InterPro" id="IPR024161">
    <property type="entry name" value="Znf_nanos-typ"/>
</dbReference>
<dbReference type="AlphaFoldDB" id="A0A0K0DRI9"/>
<dbReference type="WBParaSite" id="ACAC_0001437801-mRNA-1">
    <property type="protein sequence ID" value="ACAC_0001437801-mRNA-1"/>
    <property type="gene ID" value="ACAC_0001437801"/>
</dbReference>
<keyword evidence="4" id="KW-1185">Reference proteome</keyword>
<keyword evidence="1" id="KW-0694">RNA-binding</keyword>
<proteinExistence type="inferred from homology"/>
<dbReference type="GO" id="GO:0006417">
    <property type="term" value="P:regulation of translation"/>
    <property type="evidence" value="ECO:0007669"/>
    <property type="project" value="UniProtKB-UniRule"/>
</dbReference>
<dbReference type="STRING" id="6313.A0A0K0DRI9"/>
<keyword evidence="1" id="KW-0862">Zinc</keyword>
<organism evidence="4 5">
    <name type="scientific">Angiostrongylus cantonensis</name>
    <name type="common">Rat lungworm</name>
    <dbReference type="NCBI Taxonomy" id="6313"/>
    <lineage>
        <taxon>Eukaryota</taxon>
        <taxon>Metazoa</taxon>
        <taxon>Ecdysozoa</taxon>
        <taxon>Nematoda</taxon>
        <taxon>Chromadorea</taxon>
        <taxon>Rhabditida</taxon>
        <taxon>Rhabditina</taxon>
        <taxon>Rhabditomorpha</taxon>
        <taxon>Strongyloidea</taxon>
        <taxon>Metastrongylidae</taxon>
        <taxon>Angiostrongylus</taxon>
    </lineage>
</organism>
<evidence type="ECO:0000313" key="4">
    <source>
        <dbReference type="Proteomes" id="UP000035642"/>
    </source>
</evidence>
<comment type="similarity">
    <text evidence="1">Belongs to the nanos family.</text>
</comment>
<keyword evidence="1" id="KW-0479">Metal-binding</keyword>
<accession>A0A0K0DRI9</accession>
<feature type="compositionally biased region" description="Polar residues" evidence="2">
    <location>
        <begin position="24"/>
        <end position="48"/>
    </location>
</feature>
<evidence type="ECO:0000256" key="2">
    <source>
        <dbReference type="SAM" id="MobiDB-lite"/>
    </source>
</evidence>
<keyword evidence="1" id="KW-0863">Zinc-finger</keyword>
<evidence type="ECO:0000256" key="1">
    <source>
        <dbReference type="PROSITE-ProRule" id="PRU00855"/>
    </source>
</evidence>
<reference evidence="5" key="2">
    <citation type="submission" date="2017-02" db="UniProtKB">
        <authorList>
            <consortium name="WormBaseParasite"/>
        </authorList>
    </citation>
    <scope>IDENTIFICATION</scope>
</reference>
<dbReference type="PROSITE" id="PS51522">
    <property type="entry name" value="ZF_NANOS"/>
    <property type="match status" value="1"/>
</dbReference>
<evidence type="ECO:0000259" key="3">
    <source>
        <dbReference type="PROSITE" id="PS51522"/>
    </source>
</evidence>
<protein>
    <submittedName>
        <fullName evidence="5">Nanos-type domain-containing protein</fullName>
    </submittedName>
</protein>
<dbReference type="Proteomes" id="UP000035642">
    <property type="component" value="Unassembled WGS sequence"/>
</dbReference>
<feature type="region of interest" description="Disordered" evidence="2">
    <location>
        <begin position="24"/>
        <end position="63"/>
    </location>
</feature>
<dbReference type="GO" id="GO:0008270">
    <property type="term" value="F:zinc ion binding"/>
    <property type="evidence" value="ECO:0007669"/>
    <property type="project" value="UniProtKB-KW"/>
</dbReference>
<feature type="domain" description="Nanos-type" evidence="3">
    <location>
        <begin position="92"/>
        <end position="167"/>
    </location>
</feature>